<dbReference type="InterPro" id="IPR027417">
    <property type="entry name" value="P-loop_NTPase"/>
</dbReference>
<dbReference type="SUPFAM" id="SSF52540">
    <property type="entry name" value="P-loop containing nucleoside triphosphate hydrolases"/>
    <property type="match status" value="1"/>
</dbReference>
<evidence type="ECO:0000256" key="2">
    <source>
        <dbReference type="ARBA" id="ARBA00023134"/>
    </source>
</evidence>
<dbReference type="Proteomes" id="UP001385951">
    <property type="component" value="Unassembled WGS sequence"/>
</dbReference>
<keyword evidence="2" id="KW-0342">GTP-binding</keyword>
<organism evidence="6 7">
    <name type="scientific">Cerrena zonata</name>
    <dbReference type="NCBI Taxonomy" id="2478898"/>
    <lineage>
        <taxon>Eukaryota</taxon>
        <taxon>Fungi</taxon>
        <taxon>Dikarya</taxon>
        <taxon>Basidiomycota</taxon>
        <taxon>Agaricomycotina</taxon>
        <taxon>Agaricomycetes</taxon>
        <taxon>Polyporales</taxon>
        <taxon>Cerrenaceae</taxon>
        <taxon>Cerrena</taxon>
    </lineage>
</organism>
<comment type="caution">
    <text evidence="6">The sequence shown here is derived from an EMBL/GenBank/DDBJ whole genome shotgun (WGS) entry which is preliminary data.</text>
</comment>
<dbReference type="InterPro" id="IPR045063">
    <property type="entry name" value="Dynamin_N"/>
</dbReference>
<dbReference type="EMBL" id="JASBNA010000111">
    <property type="protein sequence ID" value="KAK7676574.1"/>
    <property type="molecule type" value="Genomic_DNA"/>
</dbReference>
<evidence type="ECO:0000313" key="7">
    <source>
        <dbReference type="Proteomes" id="UP001385951"/>
    </source>
</evidence>
<reference evidence="6 7" key="1">
    <citation type="submission" date="2022-09" db="EMBL/GenBank/DDBJ databases">
        <authorList>
            <person name="Palmer J.M."/>
        </authorList>
    </citation>
    <scope>NUCLEOTIDE SEQUENCE [LARGE SCALE GENOMIC DNA]</scope>
    <source>
        <strain evidence="6 7">DSM 7382</strain>
    </source>
</reference>
<dbReference type="InterPro" id="IPR000375">
    <property type="entry name" value="Dynamin_stalk"/>
</dbReference>
<feature type="region of interest" description="Disordered" evidence="3">
    <location>
        <begin position="593"/>
        <end position="682"/>
    </location>
</feature>
<dbReference type="PRINTS" id="PR00195">
    <property type="entry name" value="DYNAMIN"/>
</dbReference>
<dbReference type="GO" id="GO:0005739">
    <property type="term" value="C:mitochondrion"/>
    <property type="evidence" value="ECO:0007669"/>
    <property type="project" value="TreeGrafter"/>
</dbReference>
<dbReference type="Gene3D" id="3.40.50.300">
    <property type="entry name" value="P-loop containing nucleotide triphosphate hydrolases"/>
    <property type="match status" value="1"/>
</dbReference>
<keyword evidence="7" id="KW-1185">Reference proteome</keyword>
<feature type="domain" description="GED" evidence="4">
    <location>
        <begin position="719"/>
        <end position="813"/>
    </location>
</feature>
<dbReference type="Pfam" id="PF00350">
    <property type="entry name" value="Dynamin_N"/>
    <property type="match status" value="1"/>
</dbReference>
<evidence type="ECO:0000256" key="1">
    <source>
        <dbReference type="ARBA" id="ARBA00022741"/>
    </source>
</evidence>
<feature type="domain" description="Dynamin-type G" evidence="5">
    <location>
        <begin position="36"/>
        <end position="342"/>
    </location>
</feature>
<dbReference type="PANTHER" id="PTHR11566:SF21">
    <property type="entry name" value="DYNAMIN RELATED PROTEIN 1, ISOFORM A"/>
    <property type="match status" value="1"/>
</dbReference>
<dbReference type="SMART" id="SM00053">
    <property type="entry name" value="DYNc"/>
    <property type="match status" value="1"/>
</dbReference>
<protein>
    <submittedName>
        <fullName evidence="6">Uncharacterized protein</fullName>
    </submittedName>
</protein>
<evidence type="ECO:0000259" key="5">
    <source>
        <dbReference type="PROSITE" id="PS51718"/>
    </source>
</evidence>
<dbReference type="InterPro" id="IPR022812">
    <property type="entry name" value="Dynamin"/>
</dbReference>
<accession>A0AAW0FBP9</accession>
<evidence type="ECO:0000313" key="6">
    <source>
        <dbReference type="EMBL" id="KAK7676574.1"/>
    </source>
</evidence>
<dbReference type="InterPro" id="IPR020850">
    <property type="entry name" value="GED_dom"/>
</dbReference>
<dbReference type="PROSITE" id="PS51718">
    <property type="entry name" value="G_DYNAMIN_2"/>
    <property type="match status" value="1"/>
</dbReference>
<dbReference type="GO" id="GO:0048312">
    <property type="term" value="P:intracellular distribution of mitochondria"/>
    <property type="evidence" value="ECO:0007669"/>
    <property type="project" value="TreeGrafter"/>
</dbReference>
<dbReference type="AlphaFoldDB" id="A0AAW0FBP9"/>
<sequence length="813" mass="91050">MSPSPQLSSSDSAYAQRRKQHLALINQLRAIGAQADLDLPRIAVIGNQSAGKSSLVEAISGISVPRDAGTCTRCPMECRLSHSSGGWGCQVSIRWEFKEDGARQDEVCEVPFGPAITSKADVEAVLRRAQTAVLNPSRPLSDFLLTDVNKLQNMGSKQLKFSRNTVCVNLQGPEFTELAFVDLPGIIQNAESETVKLVEDLVLSHIRGNCIILVTLPMSDDIENQKAMRLAKQVDPIGTRTIGVLTKPDTLTTGAIKARNLWLDVIEGRRFSLRHGYYCTRQPDDEERSKGISAEEARRVEKDFFLRISPWSKSSQQYRFGTHNLINNISTLLSQLIDEKLPSMQLEVDNQLDKCMKRLAELPAPITSDPSSYILSLVTSFCSSVRLNVHGDPHSAELVQATRKIYGSFKHDIRSSAPEFLPFVDKQDIPADVAKYLNLDEDDEDDEDMPIENRGPKPHNYIFLQDVKNHIQRSLTRELPNNIPYPAKTVLIQSSQGTWSSDSRRCFDEVHKKLKGTLHELIDDQFSRYEHLRSRLKPVVTELIDARHKETWHDIEKMLKRESLPYTQNGHYYQVTKEKYLAKYKDARAGHVVLERPQKRQKLNGGETAQASPSVPATEQQKTAAGRRGPRHSVATSNQPVSDSPTIPTDISSGSPPAPQRAPEPTADVPQSNKRSLPVDDEQRAAVERRVLAGLAELGYNCSVVDLGKLVPPDIYEQEMDVMAEVRAYFHVPYKRVIDNIPMTIDHTFLFSFSELLQSFLIEKLALGTADSASRCAKYLSEDPGVVAEREELLSKKKRLDSIRTELVNFGVV</sequence>
<evidence type="ECO:0000259" key="4">
    <source>
        <dbReference type="PROSITE" id="PS51388"/>
    </source>
</evidence>
<dbReference type="GO" id="GO:0006897">
    <property type="term" value="P:endocytosis"/>
    <property type="evidence" value="ECO:0007669"/>
    <property type="project" value="TreeGrafter"/>
</dbReference>
<dbReference type="Pfam" id="PF02212">
    <property type="entry name" value="GED"/>
    <property type="match status" value="1"/>
</dbReference>
<dbReference type="InterPro" id="IPR001401">
    <property type="entry name" value="Dynamin_GTPase"/>
</dbReference>
<dbReference type="GO" id="GO:0005874">
    <property type="term" value="C:microtubule"/>
    <property type="evidence" value="ECO:0007669"/>
    <property type="project" value="TreeGrafter"/>
</dbReference>
<dbReference type="CDD" id="cd08771">
    <property type="entry name" value="DLP_1"/>
    <property type="match status" value="1"/>
</dbReference>
<keyword evidence="1" id="KW-0547">Nucleotide-binding</keyword>
<evidence type="ECO:0000256" key="3">
    <source>
        <dbReference type="SAM" id="MobiDB-lite"/>
    </source>
</evidence>
<dbReference type="PROSITE" id="PS51388">
    <property type="entry name" value="GED"/>
    <property type="match status" value="1"/>
</dbReference>
<dbReference type="GO" id="GO:0016020">
    <property type="term" value="C:membrane"/>
    <property type="evidence" value="ECO:0007669"/>
    <property type="project" value="TreeGrafter"/>
</dbReference>
<dbReference type="GO" id="GO:0008017">
    <property type="term" value="F:microtubule binding"/>
    <property type="evidence" value="ECO:0007669"/>
    <property type="project" value="TreeGrafter"/>
</dbReference>
<feature type="compositionally biased region" description="Polar residues" evidence="3">
    <location>
        <begin position="634"/>
        <end position="655"/>
    </location>
</feature>
<proteinExistence type="predicted"/>
<dbReference type="GO" id="GO:0003924">
    <property type="term" value="F:GTPase activity"/>
    <property type="evidence" value="ECO:0007669"/>
    <property type="project" value="InterPro"/>
</dbReference>
<name>A0AAW0FBP9_9APHY</name>
<dbReference type="GO" id="GO:0005525">
    <property type="term" value="F:GTP binding"/>
    <property type="evidence" value="ECO:0007669"/>
    <property type="project" value="InterPro"/>
</dbReference>
<feature type="compositionally biased region" description="Polar residues" evidence="3">
    <location>
        <begin position="607"/>
        <end position="623"/>
    </location>
</feature>
<dbReference type="GO" id="GO:0000266">
    <property type="term" value="P:mitochondrial fission"/>
    <property type="evidence" value="ECO:0007669"/>
    <property type="project" value="TreeGrafter"/>
</dbReference>
<dbReference type="InterPro" id="IPR003130">
    <property type="entry name" value="GED"/>
</dbReference>
<dbReference type="InterPro" id="IPR030381">
    <property type="entry name" value="G_DYNAMIN_dom"/>
</dbReference>
<dbReference type="GO" id="GO:0016559">
    <property type="term" value="P:peroxisome fission"/>
    <property type="evidence" value="ECO:0007669"/>
    <property type="project" value="TreeGrafter"/>
</dbReference>
<gene>
    <name evidence="6" type="ORF">QCA50_020450</name>
</gene>
<dbReference type="Gene3D" id="1.20.120.1240">
    <property type="entry name" value="Dynamin, middle domain"/>
    <property type="match status" value="1"/>
</dbReference>
<dbReference type="PANTHER" id="PTHR11566">
    <property type="entry name" value="DYNAMIN"/>
    <property type="match status" value="1"/>
</dbReference>
<dbReference type="Pfam" id="PF01031">
    <property type="entry name" value="Dynamin_M"/>
    <property type="match status" value="2"/>
</dbReference>